<organism evidence="2 3">
    <name type="scientific">Gimesia benthica</name>
    <dbReference type="NCBI Taxonomy" id="2608982"/>
    <lineage>
        <taxon>Bacteria</taxon>
        <taxon>Pseudomonadati</taxon>
        <taxon>Planctomycetota</taxon>
        <taxon>Planctomycetia</taxon>
        <taxon>Planctomycetales</taxon>
        <taxon>Planctomycetaceae</taxon>
        <taxon>Gimesia</taxon>
    </lineage>
</organism>
<dbReference type="EMBL" id="CP043930">
    <property type="protein sequence ID" value="QGQ22019.1"/>
    <property type="molecule type" value="Genomic_DNA"/>
</dbReference>
<name>A0A6I6AAE4_9PLAN</name>
<keyword evidence="3" id="KW-1185">Reference proteome</keyword>
<dbReference type="GO" id="GO:0009055">
    <property type="term" value="F:electron transfer activity"/>
    <property type="evidence" value="ECO:0007669"/>
    <property type="project" value="InterPro"/>
</dbReference>
<keyword evidence="1" id="KW-0472">Membrane</keyword>
<gene>
    <name evidence="2" type="ORF">F1728_04620</name>
</gene>
<dbReference type="KEGG" id="gim:F1728_04620"/>
<proteinExistence type="predicted"/>
<evidence type="ECO:0000313" key="3">
    <source>
        <dbReference type="Proteomes" id="UP000427281"/>
    </source>
</evidence>
<keyword evidence="1" id="KW-0812">Transmembrane</keyword>
<dbReference type="GO" id="GO:0005506">
    <property type="term" value="F:iron ion binding"/>
    <property type="evidence" value="ECO:0007669"/>
    <property type="project" value="InterPro"/>
</dbReference>
<evidence type="ECO:0000256" key="1">
    <source>
        <dbReference type="SAM" id="Phobius"/>
    </source>
</evidence>
<reference evidence="2 3" key="1">
    <citation type="submission" date="2019-09" db="EMBL/GenBank/DDBJ databases">
        <title>Gimesia benthica sp. nov., a novel bacterium isolated from deep-sea water of the Northwest Indian Ocean.</title>
        <authorList>
            <person name="Dai X."/>
        </authorList>
    </citation>
    <scope>NUCLEOTIDE SEQUENCE [LARGE SCALE GENOMIC DNA]</scope>
    <source>
        <strain evidence="2 3">E7</strain>
    </source>
</reference>
<dbReference type="SUPFAM" id="SSF47175">
    <property type="entry name" value="Cytochromes"/>
    <property type="match status" value="1"/>
</dbReference>
<feature type="transmembrane region" description="Helical" evidence="1">
    <location>
        <begin position="26"/>
        <end position="48"/>
    </location>
</feature>
<sequence>MILADDNNAPESVEREPPMKSQVRSWIVTISVSAAAGAFLFWFIQLIWQKAGEIDSAPSRYGFKNQVMHRKSKEMHDILDEMVAGDLERVQISAKRMKRYGNMISGFLKSESYDKYSVDFQQAVDELATAAAQSDFNNSQEAVLRLEQSCIECHQLLNNREIKSE</sequence>
<dbReference type="GO" id="GO:0020037">
    <property type="term" value="F:heme binding"/>
    <property type="evidence" value="ECO:0007669"/>
    <property type="project" value="InterPro"/>
</dbReference>
<evidence type="ECO:0000313" key="2">
    <source>
        <dbReference type="EMBL" id="QGQ22019.1"/>
    </source>
</evidence>
<keyword evidence="1" id="KW-1133">Transmembrane helix</keyword>
<dbReference type="Gene3D" id="1.20.120.10">
    <property type="entry name" value="Cytochrome c/b562"/>
    <property type="match status" value="1"/>
</dbReference>
<dbReference type="RefSeq" id="WP_155363110.1">
    <property type="nucleotide sequence ID" value="NZ_CP043930.1"/>
</dbReference>
<dbReference type="AlphaFoldDB" id="A0A6I6AAE4"/>
<dbReference type="GO" id="GO:0022900">
    <property type="term" value="P:electron transport chain"/>
    <property type="evidence" value="ECO:0007669"/>
    <property type="project" value="InterPro"/>
</dbReference>
<dbReference type="InterPro" id="IPR010980">
    <property type="entry name" value="Cyt_c/b562"/>
</dbReference>
<accession>A0A6I6AAE4</accession>
<protein>
    <submittedName>
        <fullName evidence="2">Cytochrome c</fullName>
    </submittedName>
</protein>
<dbReference type="Proteomes" id="UP000427281">
    <property type="component" value="Chromosome"/>
</dbReference>